<dbReference type="Ensembl" id="ENSDCDT00010012813.1">
    <property type="protein sequence ID" value="ENSDCDP00010012221.1"/>
    <property type="gene ID" value="ENSDCDG00010005464.1"/>
</dbReference>
<dbReference type="PANTHER" id="PTHR15895">
    <property type="entry name" value="IMMEDIATE EARLY RESPONSE GENE"/>
    <property type="match status" value="1"/>
</dbReference>
<gene>
    <name evidence="3" type="primary">IER5</name>
</gene>
<name>A0AAY4AXQ2_9TELE</name>
<feature type="region of interest" description="Disordered" evidence="2">
    <location>
        <begin position="78"/>
        <end position="203"/>
    </location>
</feature>
<reference evidence="3" key="2">
    <citation type="submission" date="2025-08" db="UniProtKB">
        <authorList>
            <consortium name="Ensembl"/>
        </authorList>
    </citation>
    <scope>IDENTIFICATION</scope>
</reference>
<keyword evidence="4" id="KW-1185">Reference proteome</keyword>
<accession>A0AAY4AXQ2</accession>
<reference evidence="3" key="3">
    <citation type="submission" date="2025-09" db="UniProtKB">
        <authorList>
            <consortium name="Ensembl"/>
        </authorList>
    </citation>
    <scope>IDENTIFICATION</scope>
</reference>
<dbReference type="RefSeq" id="XP_028857465.1">
    <property type="nucleotide sequence ID" value="XM_029001632.1"/>
</dbReference>
<reference evidence="3 4" key="1">
    <citation type="submission" date="2020-06" db="EMBL/GenBank/DDBJ databases">
        <authorList>
            <consortium name="Wellcome Sanger Institute Data Sharing"/>
        </authorList>
    </citation>
    <scope>NUCLEOTIDE SEQUENCE [LARGE SCALE GENOMIC DNA]</scope>
</reference>
<evidence type="ECO:0000256" key="1">
    <source>
        <dbReference type="ARBA" id="ARBA00006186"/>
    </source>
</evidence>
<evidence type="ECO:0000313" key="3">
    <source>
        <dbReference type="Ensembl" id="ENSDCDP00010012221.1"/>
    </source>
</evidence>
<dbReference type="InterPro" id="IPR008653">
    <property type="entry name" value="IER"/>
</dbReference>
<comment type="similarity">
    <text evidence="1">Belongs to the IER family.</text>
</comment>
<dbReference type="Pfam" id="PF05760">
    <property type="entry name" value="IER"/>
    <property type="match status" value="1"/>
</dbReference>
<protein>
    <recommendedName>
        <fullName evidence="5">Immediate early response 5</fullName>
    </recommendedName>
</protein>
<sequence>MEYKVEAHRIMSISLGKIYNSRVQRGGIKLHKNLLVSLVLRSARQVYLSDYYGGVCFSAQQVESKEWELMDAEQNKLRPAAEEGPAPQKDAGLGDATPVADEPTSQPQADGESPAGAQQPPAEADAETGGTSPAGPAEDQTGGGGRALPDEAGTPGAHSCPTRKRGAEKSHHACSPQKRTKVTPTPDSSGAAEEPEEMETGNVSNLITIFGSSFSGLLSKDDTPPASEGEDGDSGSGQICCDQMLKNLNPWTTAIVAF</sequence>
<dbReference type="AlphaFoldDB" id="A0AAY4AXQ2"/>
<organism evidence="3 4">
    <name type="scientific">Denticeps clupeoides</name>
    <name type="common">denticle herring</name>
    <dbReference type="NCBI Taxonomy" id="299321"/>
    <lineage>
        <taxon>Eukaryota</taxon>
        <taxon>Metazoa</taxon>
        <taxon>Chordata</taxon>
        <taxon>Craniata</taxon>
        <taxon>Vertebrata</taxon>
        <taxon>Euteleostomi</taxon>
        <taxon>Actinopterygii</taxon>
        <taxon>Neopterygii</taxon>
        <taxon>Teleostei</taxon>
        <taxon>Clupei</taxon>
        <taxon>Clupeiformes</taxon>
        <taxon>Denticipitoidei</taxon>
        <taxon>Denticipitidae</taxon>
        <taxon>Denticeps</taxon>
    </lineage>
</organism>
<dbReference type="GeneID" id="114802595"/>
<feature type="region of interest" description="Disordered" evidence="2">
    <location>
        <begin position="215"/>
        <end position="238"/>
    </location>
</feature>
<dbReference type="GeneTree" id="ENSGT00900000141021"/>
<evidence type="ECO:0008006" key="5">
    <source>
        <dbReference type="Google" id="ProtNLM"/>
    </source>
</evidence>
<evidence type="ECO:0000313" key="4">
    <source>
        <dbReference type="Proteomes" id="UP000694580"/>
    </source>
</evidence>
<dbReference type="Proteomes" id="UP000694580">
    <property type="component" value="Chromosome 13"/>
</dbReference>
<evidence type="ECO:0000256" key="2">
    <source>
        <dbReference type="SAM" id="MobiDB-lite"/>
    </source>
</evidence>
<proteinExistence type="inferred from homology"/>